<sequence length="402" mass="43232">MALVGAAVEHGAGGRHAGLNGLRGVLCIQIMIVHFIMAYVPDALTPFSPAMFPPTANPHWLASWLTVPGVSLLTGGNFAVMTFFALSGYVFTLPYYTGRPERLWGRYIRLTVAMAPIVLFSWLLSQGGLYATQDVAAATGSITFGAQMPAAEMTLANALRDMAWNVLITGESHFNTAFWTLRHEFLGAIMILLLCIAMPHGVRAVPVICFAVLAVLLLGPFAIFVLVMLGGALVNAVRIPDRAVPWLAAAGLFLGSYLPGHAPFSWLPAPFTAPDQVFFNVPLYNMVGAICLTAAVARGFAGRWLAARPLQWLGDLSYSAYMFHMLVLCSLSAAMYLALPPNDLTLLLNLVLYIAVVLLVAAPYSAIVDAAGIHWARRFGEWVTRPPGEAPRRPAGVANPAE</sequence>
<keyword evidence="1" id="KW-1133">Transmembrane helix</keyword>
<dbReference type="InterPro" id="IPR002656">
    <property type="entry name" value="Acyl_transf_3_dom"/>
</dbReference>
<organism evidence="3 4">
    <name type="scientific">Falsiroseomonas stagni DSM 19981</name>
    <dbReference type="NCBI Taxonomy" id="1123062"/>
    <lineage>
        <taxon>Bacteria</taxon>
        <taxon>Pseudomonadati</taxon>
        <taxon>Pseudomonadota</taxon>
        <taxon>Alphaproteobacteria</taxon>
        <taxon>Acetobacterales</taxon>
        <taxon>Roseomonadaceae</taxon>
        <taxon>Falsiroseomonas</taxon>
    </lineage>
</organism>
<dbReference type="InterPro" id="IPR050879">
    <property type="entry name" value="Acyltransferase_3"/>
</dbReference>
<name>A0A1I4DGN6_9PROT</name>
<dbReference type="RefSeq" id="WP_092962010.1">
    <property type="nucleotide sequence ID" value="NZ_FOSQ01000010.1"/>
</dbReference>
<keyword evidence="1" id="KW-0812">Transmembrane</keyword>
<feature type="transmembrane region" description="Helical" evidence="1">
    <location>
        <begin position="318"/>
        <end position="338"/>
    </location>
</feature>
<feature type="domain" description="Acyltransferase 3" evidence="2">
    <location>
        <begin position="17"/>
        <end position="362"/>
    </location>
</feature>
<gene>
    <name evidence="3" type="ORF">SAMN02745775_110120</name>
</gene>
<dbReference type="STRING" id="1123062.SAMN02745775_110120"/>
<feature type="transmembrane region" description="Helical" evidence="1">
    <location>
        <begin position="107"/>
        <end position="124"/>
    </location>
</feature>
<dbReference type="GO" id="GO:0016747">
    <property type="term" value="F:acyltransferase activity, transferring groups other than amino-acyl groups"/>
    <property type="evidence" value="ECO:0007669"/>
    <property type="project" value="InterPro"/>
</dbReference>
<protein>
    <submittedName>
        <fullName evidence="3">Peptidoglycan/LPS O-acetylase OafA/YrhL, contains acyltransferase and SGNH-hydrolase domains</fullName>
    </submittedName>
</protein>
<feature type="transmembrane region" description="Helical" evidence="1">
    <location>
        <begin position="350"/>
        <end position="368"/>
    </location>
</feature>
<feature type="transmembrane region" description="Helical" evidence="1">
    <location>
        <begin position="246"/>
        <end position="266"/>
    </location>
</feature>
<evidence type="ECO:0000313" key="3">
    <source>
        <dbReference type="EMBL" id="SFK91041.1"/>
    </source>
</evidence>
<keyword evidence="3" id="KW-0012">Acyltransferase</keyword>
<feature type="transmembrane region" description="Helical" evidence="1">
    <location>
        <begin position="205"/>
        <end position="234"/>
    </location>
</feature>
<feature type="transmembrane region" description="Helical" evidence="1">
    <location>
        <begin position="180"/>
        <end position="199"/>
    </location>
</feature>
<keyword evidence="3" id="KW-0808">Transferase</keyword>
<dbReference type="GO" id="GO:0016787">
    <property type="term" value="F:hydrolase activity"/>
    <property type="evidence" value="ECO:0007669"/>
    <property type="project" value="UniProtKB-KW"/>
</dbReference>
<keyword evidence="1" id="KW-0472">Membrane</keyword>
<keyword evidence="4" id="KW-1185">Reference proteome</keyword>
<proteinExistence type="predicted"/>
<feature type="transmembrane region" description="Helical" evidence="1">
    <location>
        <begin position="60"/>
        <end position="86"/>
    </location>
</feature>
<dbReference type="EMBL" id="FOSQ01000010">
    <property type="protein sequence ID" value="SFK91041.1"/>
    <property type="molecule type" value="Genomic_DNA"/>
</dbReference>
<keyword evidence="3" id="KW-0378">Hydrolase</keyword>
<feature type="transmembrane region" description="Helical" evidence="1">
    <location>
        <begin position="286"/>
        <end position="306"/>
    </location>
</feature>
<dbReference type="PANTHER" id="PTHR23028:SF134">
    <property type="entry name" value="PUTATIVE (AFU_ORTHOLOGUE AFUA_4G08520)-RELATED"/>
    <property type="match status" value="1"/>
</dbReference>
<accession>A0A1I4DGN6</accession>
<evidence type="ECO:0000313" key="4">
    <source>
        <dbReference type="Proteomes" id="UP000199473"/>
    </source>
</evidence>
<dbReference type="OrthoDB" id="9796461at2"/>
<feature type="transmembrane region" description="Helical" evidence="1">
    <location>
        <begin position="21"/>
        <end position="40"/>
    </location>
</feature>
<dbReference type="PANTHER" id="PTHR23028">
    <property type="entry name" value="ACETYLTRANSFERASE"/>
    <property type="match status" value="1"/>
</dbReference>
<reference evidence="3 4" key="1">
    <citation type="submission" date="2016-10" db="EMBL/GenBank/DDBJ databases">
        <authorList>
            <person name="de Groot N.N."/>
        </authorList>
    </citation>
    <scope>NUCLEOTIDE SEQUENCE [LARGE SCALE GENOMIC DNA]</scope>
    <source>
        <strain evidence="3 4">DSM 19981</strain>
    </source>
</reference>
<dbReference type="Pfam" id="PF01757">
    <property type="entry name" value="Acyl_transf_3"/>
    <property type="match status" value="1"/>
</dbReference>
<dbReference type="AlphaFoldDB" id="A0A1I4DGN6"/>
<evidence type="ECO:0000259" key="2">
    <source>
        <dbReference type="Pfam" id="PF01757"/>
    </source>
</evidence>
<evidence type="ECO:0000256" key="1">
    <source>
        <dbReference type="SAM" id="Phobius"/>
    </source>
</evidence>
<dbReference type="Proteomes" id="UP000199473">
    <property type="component" value="Unassembled WGS sequence"/>
</dbReference>